<feature type="compositionally biased region" description="Basic residues" evidence="1">
    <location>
        <begin position="68"/>
        <end position="81"/>
    </location>
</feature>
<evidence type="ECO:0000256" key="1">
    <source>
        <dbReference type="SAM" id="MobiDB-lite"/>
    </source>
</evidence>
<organism evidence="2 3">
    <name type="scientific">Parelaphostrongylus tenuis</name>
    <name type="common">Meningeal worm</name>
    <dbReference type="NCBI Taxonomy" id="148309"/>
    <lineage>
        <taxon>Eukaryota</taxon>
        <taxon>Metazoa</taxon>
        <taxon>Ecdysozoa</taxon>
        <taxon>Nematoda</taxon>
        <taxon>Chromadorea</taxon>
        <taxon>Rhabditida</taxon>
        <taxon>Rhabditina</taxon>
        <taxon>Rhabditomorpha</taxon>
        <taxon>Strongyloidea</taxon>
        <taxon>Metastrongylidae</taxon>
        <taxon>Parelaphostrongylus</taxon>
    </lineage>
</organism>
<feature type="region of interest" description="Disordered" evidence="1">
    <location>
        <begin position="1"/>
        <end position="131"/>
    </location>
</feature>
<dbReference type="Proteomes" id="UP001196413">
    <property type="component" value="Unassembled WGS sequence"/>
</dbReference>
<keyword evidence="3" id="KW-1185">Reference proteome</keyword>
<comment type="caution">
    <text evidence="2">The sequence shown here is derived from an EMBL/GenBank/DDBJ whole genome shotgun (WGS) entry which is preliminary data.</text>
</comment>
<reference evidence="2" key="1">
    <citation type="submission" date="2021-06" db="EMBL/GenBank/DDBJ databases">
        <title>Parelaphostrongylus tenuis whole genome reference sequence.</title>
        <authorList>
            <person name="Garwood T.J."/>
            <person name="Larsen P.A."/>
            <person name="Fountain-Jones N.M."/>
            <person name="Garbe J.R."/>
            <person name="Macchietto M.G."/>
            <person name="Kania S.A."/>
            <person name="Gerhold R.W."/>
            <person name="Richards J.E."/>
            <person name="Wolf T.M."/>
        </authorList>
    </citation>
    <scope>NUCLEOTIDE SEQUENCE</scope>
    <source>
        <strain evidence="2">MNPRO001-30</strain>
        <tissue evidence="2">Meninges</tissue>
    </source>
</reference>
<dbReference type="EMBL" id="JAHQIW010001826">
    <property type="protein sequence ID" value="KAJ1353736.1"/>
    <property type="molecule type" value="Genomic_DNA"/>
</dbReference>
<dbReference type="AlphaFoldDB" id="A0AAD5MQN6"/>
<feature type="compositionally biased region" description="Polar residues" evidence="1">
    <location>
        <begin position="104"/>
        <end position="115"/>
    </location>
</feature>
<feature type="compositionally biased region" description="Basic and acidic residues" evidence="1">
    <location>
        <begin position="48"/>
        <end position="67"/>
    </location>
</feature>
<accession>A0AAD5MQN6</accession>
<name>A0AAD5MQN6_PARTN</name>
<evidence type="ECO:0000313" key="2">
    <source>
        <dbReference type="EMBL" id="KAJ1353736.1"/>
    </source>
</evidence>
<evidence type="ECO:0000313" key="3">
    <source>
        <dbReference type="Proteomes" id="UP001196413"/>
    </source>
</evidence>
<proteinExistence type="predicted"/>
<gene>
    <name evidence="2" type="ORF">KIN20_010435</name>
</gene>
<protein>
    <submittedName>
        <fullName evidence="2">Uncharacterized protein</fullName>
    </submittedName>
</protein>
<feature type="compositionally biased region" description="Low complexity" evidence="1">
    <location>
        <begin position="1"/>
        <end position="10"/>
    </location>
</feature>
<sequence length="131" mass="14454">MLAGRPSVVLGRRRRCRRPNCGSGPPVRRTSARSPSFCSRCSSIGEPHAMRSERASIDMRPKDDNYAQRRRRRGAAARRRGGAATGRLGEWSHRPPAASGWVLASSSSHPNQQRVQFPPDVECSAYHSTST</sequence>
<feature type="compositionally biased region" description="Polar residues" evidence="1">
    <location>
        <begin position="32"/>
        <end position="42"/>
    </location>
</feature>